<dbReference type="InterPro" id="IPR036890">
    <property type="entry name" value="HATPase_C_sf"/>
</dbReference>
<dbReference type="STRING" id="661478.OP10G_1984"/>
<keyword evidence="5" id="KW-0547">Nucleotide-binding</keyword>
<evidence type="ECO:0000259" key="9">
    <source>
        <dbReference type="PROSITE" id="PS50109"/>
    </source>
</evidence>
<evidence type="ECO:0000256" key="8">
    <source>
        <dbReference type="ARBA" id="ARBA00023012"/>
    </source>
</evidence>
<dbReference type="CDD" id="cd00130">
    <property type="entry name" value="PAS"/>
    <property type="match status" value="1"/>
</dbReference>
<organism evidence="11 12">
    <name type="scientific">Fimbriimonas ginsengisoli Gsoil 348</name>
    <dbReference type="NCBI Taxonomy" id="661478"/>
    <lineage>
        <taxon>Bacteria</taxon>
        <taxon>Bacillati</taxon>
        <taxon>Armatimonadota</taxon>
        <taxon>Fimbriimonadia</taxon>
        <taxon>Fimbriimonadales</taxon>
        <taxon>Fimbriimonadaceae</taxon>
        <taxon>Fimbriimonas</taxon>
    </lineage>
</organism>
<dbReference type="SUPFAM" id="SSF55785">
    <property type="entry name" value="PYP-like sensor domain (PAS domain)"/>
    <property type="match status" value="1"/>
</dbReference>
<dbReference type="RefSeq" id="WP_025226071.1">
    <property type="nucleotide sequence ID" value="NZ_CP007139.1"/>
</dbReference>
<dbReference type="Pfam" id="PF13185">
    <property type="entry name" value="GAF_2"/>
    <property type="match status" value="1"/>
</dbReference>
<dbReference type="SMART" id="SM00387">
    <property type="entry name" value="HATPase_c"/>
    <property type="match status" value="1"/>
</dbReference>
<dbReference type="CDD" id="cd00075">
    <property type="entry name" value="HATPase"/>
    <property type="match status" value="1"/>
</dbReference>
<dbReference type="InterPro" id="IPR029016">
    <property type="entry name" value="GAF-like_dom_sf"/>
</dbReference>
<evidence type="ECO:0000256" key="4">
    <source>
        <dbReference type="ARBA" id="ARBA00022679"/>
    </source>
</evidence>
<dbReference type="Gene3D" id="3.30.450.40">
    <property type="match status" value="1"/>
</dbReference>
<dbReference type="InterPro" id="IPR003594">
    <property type="entry name" value="HATPase_dom"/>
</dbReference>
<gene>
    <name evidence="11" type="ORF">OP10G_1984</name>
</gene>
<dbReference type="GO" id="GO:0005524">
    <property type="term" value="F:ATP binding"/>
    <property type="evidence" value="ECO:0007669"/>
    <property type="project" value="UniProtKB-KW"/>
</dbReference>
<accession>A0A068NPP6</accession>
<dbReference type="Pfam" id="PF02518">
    <property type="entry name" value="HATPase_c"/>
    <property type="match status" value="1"/>
</dbReference>
<proteinExistence type="predicted"/>
<reference evidence="11 12" key="1">
    <citation type="journal article" date="2014" name="PLoS ONE">
        <title>The first complete genome sequence of the class fimbriimonadia in the phylum armatimonadetes.</title>
        <authorList>
            <person name="Hu Z.Y."/>
            <person name="Wang Y.Z."/>
            <person name="Im W.T."/>
            <person name="Wang S.Y."/>
            <person name="Zhao G.P."/>
            <person name="Zheng H.J."/>
            <person name="Quan Z.X."/>
        </authorList>
    </citation>
    <scope>NUCLEOTIDE SEQUENCE [LARGE SCALE GENOMIC DNA]</scope>
    <source>
        <strain evidence="11">Gsoil 348</strain>
    </source>
</reference>
<evidence type="ECO:0000256" key="5">
    <source>
        <dbReference type="ARBA" id="ARBA00022741"/>
    </source>
</evidence>
<dbReference type="PANTHER" id="PTHR43065">
    <property type="entry name" value="SENSOR HISTIDINE KINASE"/>
    <property type="match status" value="1"/>
</dbReference>
<dbReference type="SUPFAM" id="SSF55874">
    <property type="entry name" value="ATPase domain of HSP90 chaperone/DNA topoisomerase II/histidine kinase"/>
    <property type="match status" value="1"/>
</dbReference>
<dbReference type="Gene3D" id="1.10.287.130">
    <property type="match status" value="1"/>
</dbReference>
<protein>
    <recommendedName>
        <fullName evidence="2">histidine kinase</fullName>
        <ecNumber evidence="2">2.7.13.3</ecNumber>
    </recommendedName>
</protein>
<evidence type="ECO:0000256" key="6">
    <source>
        <dbReference type="ARBA" id="ARBA00022777"/>
    </source>
</evidence>
<dbReference type="Proteomes" id="UP000027982">
    <property type="component" value="Chromosome"/>
</dbReference>
<dbReference type="InterPro" id="IPR013656">
    <property type="entry name" value="PAS_4"/>
</dbReference>
<keyword evidence="4" id="KW-0808">Transferase</keyword>
<feature type="domain" description="Histidine kinase" evidence="9">
    <location>
        <begin position="499"/>
        <end position="702"/>
    </location>
</feature>
<evidence type="ECO:0000259" key="10">
    <source>
        <dbReference type="PROSITE" id="PS50112"/>
    </source>
</evidence>
<evidence type="ECO:0000313" key="12">
    <source>
        <dbReference type="Proteomes" id="UP000027982"/>
    </source>
</evidence>
<feature type="domain" description="PAS" evidence="10">
    <location>
        <begin position="20"/>
        <end position="63"/>
    </location>
</feature>
<dbReference type="InterPro" id="IPR004358">
    <property type="entry name" value="Sig_transdc_His_kin-like_C"/>
</dbReference>
<keyword evidence="7" id="KW-0067">ATP-binding</keyword>
<comment type="catalytic activity">
    <reaction evidence="1">
        <text>ATP + protein L-histidine = ADP + protein N-phospho-L-histidine.</text>
        <dbReference type="EC" id="2.7.13.3"/>
    </reaction>
</comment>
<dbReference type="EMBL" id="CP007139">
    <property type="protein sequence ID" value="AIE85352.1"/>
    <property type="molecule type" value="Genomic_DNA"/>
</dbReference>
<dbReference type="EC" id="2.7.13.3" evidence="2"/>
<sequence>MAALETHDDFAFRPLVAGDTESMLRAVLRASEEGMLLTDLEHQSLACNRRFGEIFGVPAEDVVKCGVGELRRRVLPIIADPAAWLASLEDVYNEPRKILHDDLVLKREERVVLRRYSAPVTDPGGQIVGRLWTFRDITEERRQLDVHRVLGEISSFQDPDPNVVCHRILEAVSEFFDGTTAILSIRQGDMMVFRGVVGPKSVLTRITGNRVRDSYCQYAIRDMKPFLVQDAKASGEFTRIRPARAGYTRYLGAPVLDETGSPIGTICLLDGRTNCTLGESDVQLMSLVAMRISSELIRDRFIRERLAEKDEELRRQQDDLVATHSVFEAMNAAFALLAEHPQTDDLLREQTRLLAGLLAYDGAAVLVRRRGSKQFQGYAGTSRPSAFTAESFPAGRDSGVLTDPSLPLLRRLRATHLAYCLRMEEEVGEILIALGRTGPPPQDERHRVHVEALADQVCLLLSTHVLQNELLRANAELGDAHNELLRKEKLSVAGTLAASTAHDIRNITASLALLTAPDACDPTVAIASVREQLARFNVLALRLLSYTKPRLLEPRPVELESVISGVLSLTSAQLRVGRVRAETRIAKGVPSVSGDPHQLEHLFVNLILNAVQAMDATGGGTLTISVVRVAESVRIRFADDGPGIPRDSLEGLFEPFRSTRANGFGLGLYSCRRIAEAHGGTISAARNPVRGSTFTVMLPIGGSWTPAS</sequence>
<keyword evidence="12" id="KW-1185">Reference proteome</keyword>
<dbReference type="Gene3D" id="3.30.450.20">
    <property type="entry name" value="PAS domain"/>
    <property type="match status" value="1"/>
</dbReference>
<dbReference type="OrthoDB" id="9789238at2"/>
<dbReference type="PANTHER" id="PTHR43065:SF10">
    <property type="entry name" value="PEROXIDE STRESS-ACTIVATED HISTIDINE KINASE MAK3"/>
    <property type="match status" value="1"/>
</dbReference>
<dbReference type="PROSITE" id="PS50109">
    <property type="entry name" value="HIS_KIN"/>
    <property type="match status" value="1"/>
</dbReference>
<dbReference type="Pfam" id="PF08448">
    <property type="entry name" value="PAS_4"/>
    <property type="match status" value="1"/>
</dbReference>
<dbReference type="InterPro" id="IPR035965">
    <property type="entry name" value="PAS-like_dom_sf"/>
</dbReference>
<keyword evidence="8" id="KW-0902">Two-component regulatory system</keyword>
<dbReference type="KEGG" id="fgi:OP10G_1984"/>
<keyword evidence="3" id="KW-0597">Phosphoprotein</keyword>
<dbReference type="InterPro" id="IPR000014">
    <property type="entry name" value="PAS"/>
</dbReference>
<dbReference type="InterPro" id="IPR003018">
    <property type="entry name" value="GAF"/>
</dbReference>
<dbReference type="AlphaFoldDB" id="A0A068NPP6"/>
<dbReference type="GO" id="GO:0004673">
    <property type="term" value="F:protein histidine kinase activity"/>
    <property type="evidence" value="ECO:0007669"/>
    <property type="project" value="UniProtKB-EC"/>
</dbReference>
<evidence type="ECO:0000256" key="7">
    <source>
        <dbReference type="ARBA" id="ARBA00022840"/>
    </source>
</evidence>
<dbReference type="HOGENOM" id="CLU_389688_0_0_0"/>
<evidence type="ECO:0000256" key="3">
    <source>
        <dbReference type="ARBA" id="ARBA00022553"/>
    </source>
</evidence>
<dbReference type="SUPFAM" id="SSF55781">
    <property type="entry name" value="GAF domain-like"/>
    <property type="match status" value="1"/>
</dbReference>
<evidence type="ECO:0000256" key="2">
    <source>
        <dbReference type="ARBA" id="ARBA00012438"/>
    </source>
</evidence>
<name>A0A068NPP6_FIMGI</name>
<evidence type="ECO:0000256" key="1">
    <source>
        <dbReference type="ARBA" id="ARBA00000085"/>
    </source>
</evidence>
<dbReference type="SMART" id="SM00065">
    <property type="entry name" value="GAF"/>
    <property type="match status" value="1"/>
</dbReference>
<dbReference type="PROSITE" id="PS50112">
    <property type="entry name" value="PAS"/>
    <property type="match status" value="1"/>
</dbReference>
<dbReference type="GO" id="GO:0000160">
    <property type="term" value="P:phosphorelay signal transduction system"/>
    <property type="evidence" value="ECO:0007669"/>
    <property type="project" value="UniProtKB-KW"/>
</dbReference>
<dbReference type="Gene3D" id="3.30.565.10">
    <property type="entry name" value="Histidine kinase-like ATPase, C-terminal domain"/>
    <property type="match status" value="1"/>
</dbReference>
<dbReference type="PRINTS" id="PR00344">
    <property type="entry name" value="BCTRLSENSOR"/>
</dbReference>
<evidence type="ECO:0000313" key="11">
    <source>
        <dbReference type="EMBL" id="AIE85352.1"/>
    </source>
</evidence>
<keyword evidence="6 11" id="KW-0418">Kinase</keyword>
<dbReference type="eggNOG" id="COG4191">
    <property type="taxonomic scope" value="Bacteria"/>
</dbReference>
<dbReference type="InterPro" id="IPR005467">
    <property type="entry name" value="His_kinase_dom"/>
</dbReference>